<dbReference type="AlphaFoldDB" id="A0A9D9IGZ1"/>
<comment type="caution">
    <text evidence="1">The sequence shown here is derived from an EMBL/GenBank/DDBJ whole genome shotgun (WGS) entry which is preliminary data.</text>
</comment>
<sequence>MKRHILPKRNAETPADNPCEFKRYLCDLFDMGYMVLTEEVLDMVKAKLGIK</sequence>
<dbReference type="Proteomes" id="UP000823604">
    <property type="component" value="Unassembled WGS sequence"/>
</dbReference>
<dbReference type="EMBL" id="JADIMA010000028">
    <property type="protein sequence ID" value="MBO8472523.1"/>
    <property type="molecule type" value="Genomic_DNA"/>
</dbReference>
<proteinExistence type="predicted"/>
<gene>
    <name evidence="1" type="ORF">IAB81_02705</name>
</gene>
<accession>A0A9D9IGZ1</accession>
<evidence type="ECO:0000313" key="2">
    <source>
        <dbReference type="Proteomes" id="UP000823604"/>
    </source>
</evidence>
<evidence type="ECO:0000313" key="1">
    <source>
        <dbReference type="EMBL" id="MBO8472523.1"/>
    </source>
</evidence>
<name>A0A9D9IGZ1_9BACT</name>
<organism evidence="1 2">
    <name type="scientific">Candidatus Merdivivens pullicola</name>
    <dbReference type="NCBI Taxonomy" id="2840872"/>
    <lineage>
        <taxon>Bacteria</taxon>
        <taxon>Pseudomonadati</taxon>
        <taxon>Bacteroidota</taxon>
        <taxon>Bacteroidia</taxon>
        <taxon>Bacteroidales</taxon>
        <taxon>Muribaculaceae</taxon>
        <taxon>Muribaculaceae incertae sedis</taxon>
        <taxon>Candidatus Merdivivens</taxon>
    </lineage>
</organism>
<protein>
    <submittedName>
        <fullName evidence="1">Uncharacterized protein</fullName>
    </submittedName>
</protein>
<reference evidence="1" key="2">
    <citation type="journal article" date="2021" name="PeerJ">
        <title>Extensive microbial diversity within the chicken gut microbiome revealed by metagenomics and culture.</title>
        <authorList>
            <person name="Gilroy R."/>
            <person name="Ravi A."/>
            <person name="Getino M."/>
            <person name="Pursley I."/>
            <person name="Horton D.L."/>
            <person name="Alikhan N.F."/>
            <person name="Baker D."/>
            <person name="Gharbi K."/>
            <person name="Hall N."/>
            <person name="Watson M."/>
            <person name="Adriaenssens E.M."/>
            <person name="Foster-Nyarko E."/>
            <person name="Jarju S."/>
            <person name="Secka A."/>
            <person name="Antonio M."/>
            <person name="Oren A."/>
            <person name="Chaudhuri R.R."/>
            <person name="La Ragione R."/>
            <person name="Hildebrand F."/>
            <person name="Pallen M.J."/>
        </authorList>
    </citation>
    <scope>NUCLEOTIDE SEQUENCE</scope>
    <source>
        <strain evidence="1">B1-8020</strain>
    </source>
</reference>
<reference evidence="1" key="1">
    <citation type="submission" date="2020-10" db="EMBL/GenBank/DDBJ databases">
        <authorList>
            <person name="Gilroy R."/>
        </authorList>
    </citation>
    <scope>NUCLEOTIDE SEQUENCE</scope>
    <source>
        <strain evidence="1">B1-8020</strain>
    </source>
</reference>